<dbReference type="SUPFAM" id="SSF52172">
    <property type="entry name" value="CheY-like"/>
    <property type="match status" value="1"/>
</dbReference>
<dbReference type="InterPro" id="IPR001789">
    <property type="entry name" value="Sig_transdc_resp-reg_receiver"/>
</dbReference>
<feature type="domain" description="Response regulatory" evidence="3">
    <location>
        <begin position="17"/>
        <end position="133"/>
    </location>
</feature>
<dbReference type="PROSITE" id="PS50110">
    <property type="entry name" value="RESPONSE_REGULATORY"/>
    <property type="match status" value="1"/>
</dbReference>
<feature type="modified residue" description="4-aspartylphosphate" evidence="2">
    <location>
        <position position="67"/>
    </location>
</feature>
<dbReference type="SMART" id="SM00448">
    <property type="entry name" value="REC"/>
    <property type="match status" value="1"/>
</dbReference>
<reference evidence="4" key="2">
    <citation type="journal article" date="2021" name="Microbiome">
        <title>Successional dynamics and alternative stable states in a saline activated sludge microbial community over 9 years.</title>
        <authorList>
            <person name="Wang Y."/>
            <person name="Ye J."/>
            <person name="Ju F."/>
            <person name="Liu L."/>
            <person name="Boyd J.A."/>
            <person name="Deng Y."/>
            <person name="Parks D.H."/>
            <person name="Jiang X."/>
            <person name="Yin X."/>
            <person name="Woodcroft B.J."/>
            <person name="Tyson G.W."/>
            <person name="Hugenholtz P."/>
            <person name="Polz M.F."/>
            <person name="Zhang T."/>
        </authorList>
    </citation>
    <scope>NUCLEOTIDE SEQUENCE</scope>
    <source>
        <strain evidence="4">HKST-UBA02</strain>
    </source>
</reference>
<evidence type="ECO:0000313" key="4">
    <source>
        <dbReference type="EMBL" id="MCA9757971.1"/>
    </source>
</evidence>
<name>A0A956SEZ5_UNCEI</name>
<dbReference type="InterPro" id="IPR011006">
    <property type="entry name" value="CheY-like_superfamily"/>
</dbReference>
<dbReference type="Gene3D" id="3.40.50.2300">
    <property type="match status" value="1"/>
</dbReference>
<organism evidence="4 5">
    <name type="scientific">Eiseniibacteriota bacterium</name>
    <dbReference type="NCBI Taxonomy" id="2212470"/>
    <lineage>
        <taxon>Bacteria</taxon>
        <taxon>Candidatus Eiseniibacteriota</taxon>
    </lineage>
</organism>
<evidence type="ECO:0000256" key="2">
    <source>
        <dbReference type="PROSITE-ProRule" id="PRU00169"/>
    </source>
</evidence>
<reference evidence="4" key="1">
    <citation type="submission" date="2020-04" db="EMBL/GenBank/DDBJ databases">
        <authorList>
            <person name="Zhang T."/>
        </authorList>
    </citation>
    <scope>NUCLEOTIDE SEQUENCE</scope>
    <source>
        <strain evidence="4">HKST-UBA02</strain>
    </source>
</reference>
<dbReference type="Proteomes" id="UP000739538">
    <property type="component" value="Unassembled WGS sequence"/>
</dbReference>
<dbReference type="InterPro" id="IPR050595">
    <property type="entry name" value="Bact_response_regulator"/>
</dbReference>
<sequence>MLYSDLVSTTNGSTGRRIFLIDDEQLVLDSLETLLTLETEHETHAFTSPRAALDAAEAGQVDVVISDFFMPEMDGIACLTEFRRLHPAAPRILLTGYADKDSAIRAINQVGLFQYLEKPWNNDDLLLVLRNAVERKELLDLIGEQAAEIEARSGALRGIRKDILRTLA</sequence>
<proteinExistence type="predicted"/>
<keyword evidence="1 2" id="KW-0597">Phosphoprotein</keyword>
<accession>A0A956SEZ5</accession>
<evidence type="ECO:0000259" key="3">
    <source>
        <dbReference type="PROSITE" id="PS50110"/>
    </source>
</evidence>
<evidence type="ECO:0000256" key="1">
    <source>
        <dbReference type="ARBA" id="ARBA00022553"/>
    </source>
</evidence>
<dbReference type="AlphaFoldDB" id="A0A956SEZ5"/>
<dbReference type="PANTHER" id="PTHR44591:SF19">
    <property type="entry name" value="TWO-COMPONENT RESPONSE REGULATOR-RELATED"/>
    <property type="match status" value="1"/>
</dbReference>
<dbReference type="GO" id="GO:0000160">
    <property type="term" value="P:phosphorelay signal transduction system"/>
    <property type="evidence" value="ECO:0007669"/>
    <property type="project" value="InterPro"/>
</dbReference>
<dbReference type="PANTHER" id="PTHR44591">
    <property type="entry name" value="STRESS RESPONSE REGULATOR PROTEIN 1"/>
    <property type="match status" value="1"/>
</dbReference>
<protein>
    <submittedName>
        <fullName evidence="4">Response regulator</fullName>
    </submittedName>
</protein>
<comment type="caution">
    <text evidence="4">The sequence shown here is derived from an EMBL/GenBank/DDBJ whole genome shotgun (WGS) entry which is preliminary data.</text>
</comment>
<dbReference type="EMBL" id="JAGQHS010000133">
    <property type="protein sequence ID" value="MCA9757971.1"/>
    <property type="molecule type" value="Genomic_DNA"/>
</dbReference>
<evidence type="ECO:0000313" key="5">
    <source>
        <dbReference type="Proteomes" id="UP000739538"/>
    </source>
</evidence>
<dbReference type="Pfam" id="PF00072">
    <property type="entry name" value="Response_reg"/>
    <property type="match status" value="1"/>
</dbReference>
<gene>
    <name evidence="4" type="ORF">KDA27_19420</name>
</gene>